<protein>
    <submittedName>
        <fullName evidence="2">Uncharacterized protein</fullName>
    </submittedName>
</protein>
<evidence type="ECO:0000313" key="2">
    <source>
        <dbReference type="EMBL" id="GGM64779.1"/>
    </source>
</evidence>
<dbReference type="Proteomes" id="UP000614609">
    <property type="component" value="Unassembled WGS sequence"/>
</dbReference>
<reference evidence="3" key="3">
    <citation type="submission" date="2021-03" db="EMBL/GenBank/DDBJ databases">
        <title>Genomic Encyclopedia of Type Strains, Phase IV (KMG-IV): sequencing the most valuable type-strain genomes for metagenomic binning, comparative biology and taxonomic classification.</title>
        <authorList>
            <person name="Goeker M."/>
        </authorList>
    </citation>
    <scope>NUCLEOTIDE SEQUENCE</scope>
    <source>
        <strain evidence="3">DSM 22443</strain>
    </source>
</reference>
<evidence type="ECO:0000256" key="1">
    <source>
        <dbReference type="SAM" id="Phobius"/>
    </source>
</evidence>
<reference evidence="2" key="1">
    <citation type="journal article" date="2014" name="Int. J. Syst. Evol. Microbiol.">
        <title>Complete genome sequence of Corynebacterium casei LMG S-19264T (=DSM 44701T), isolated from a smear-ripened cheese.</title>
        <authorList>
            <consortium name="US DOE Joint Genome Institute (JGI-PGF)"/>
            <person name="Walter F."/>
            <person name="Albersmeier A."/>
            <person name="Kalinowski J."/>
            <person name="Ruckert C."/>
        </authorList>
    </citation>
    <scope>NUCLEOTIDE SEQUENCE</scope>
    <source>
        <strain evidence="2">JCM 16108</strain>
    </source>
</reference>
<dbReference type="Proteomes" id="UP000765891">
    <property type="component" value="Unassembled WGS sequence"/>
</dbReference>
<feature type="transmembrane region" description="Helical" evidence="1">
    <location>
        <begin position="90"/>
        <end position="114"/>
    </location>
</feature>
<feature type="transmembrane region" description="Helical" evidence="1">
    <location>
        <begin position="12"/>
        <end position="32"/>
    </location>
</feature>
<keyword evidence="1" id="KW-0812">Transmembrane</keyword>
<dbReference type="AlphaFoldDB" id="A0A830FY31"/>
<proteinExistence type="predicted"/>
<dbReference type="RefSeq" id="WP_188871234.1">
    <property type="nucleotide sequence ID" value="NZ_BMOO01000003.1"/>
</dbReference>
<comment type="caution">
    <text evidence="2">The sequence shown here is derived from an EMBL/GenBank/DDBJ whole genome shotgun (WGS) entry which is preliminary data.</text>
</comment>
<sequence length="123" mass="13025">MSDASVDSRWWLLVLAMPVVTLAEACLAFLLVGFVSASTGANGFVALLVPAAPFLAIALLVRALLPLALYKDATAVRDADVAWEPDPANWGFLGLGLIFVPVLDSLLAVVYLTLRSRALDDQG</sequence>
<evidence type="ECO:0000313" key="3">
    <source>
        <dbReference type="EMBL" id="MBP1953498.1"/>
    </source>
</evidence>
<dbReference type="EMBL" id="JAGGKO010000001">
    <property type="protein sequence ID" value="MBP1953498.1"/>
    <property type="molecule type" value="Genomic_DNA"/>
</dbReference>
<dbReference type="EMBL" id="BMOO01000003">
    <property type="protein sequence ID" value="GGM64779.1"/>
    <property type="molecule type" value="Genomic_DNA"/>
</dbReference>
<accession>A0A830FY31</accession>
<name>A0A830FY31_9EURY</name>
<feature type="transmembrane region" description="Helical" evidence="1">
    <location>
        <begin position="44"/>
        <end position="70"/>
    </location>
</feature>
<dbReference type="OrthoDB" id="185849at2157"/>
<organism evidence="2 4">
    <name type="scientific">Halarchaeum rubridurum</name>
    <dbReference type="NCBI Taxonomy" id="489911"/>
    <lineage>
        <taxon>Archaea</taxon>
        <taxon>Methanobacteriati</taxon>
        <taxon>Methanobacteriota</taxon>
        <taxon>Stenosarchaea group</taxon>
        <taxon>Halobacteria</taxon>
        <taxon>Halobacteriales</taxon>
        <taxon>Halobacteriaceae</taxon>
    </lineage>
</organism>
<keyword evidence="4" id="KW-1185">Reference proteome</keyword>
<keyword evidence="1" id="KW-1133">Transmembrane helix</keyword>
<keyword evidence="1" id="KW-0472">Membrane</keyword>
<evidence type="ECO:0000313" key="4">
    <source>
        <dbReference type="Proteomes" id="UP000614609"/>
    </source>
</evidence>
<reference evidence="2" key="2">
    <citation type="submission" date="2020-09" db="EMBL/GenBank/DDBJ databases">
        <authorList>
            <person name="Sun Q."/>
            <person name="Ohkuma M."/>
        </authorList>
    </citation>
    <scope>NUCLEOTIDE SEQUENCE</scope>
    <source>
        <strain evidence="2">JCM 16108</strain>
    </source>
</reference>
<gene>
    <name evidence="2" type="ORF">GCM10009017_13610</name>
    <name evidence="3" type="ORF">J2752_000379</name>
</gene>